<protein>
    <recommendedName>
        <fullName evidence="1">Heterokaryon incompatibility domain-containing protein</fullName>
    </recommendedName>
</protein>
<dbReference type="EMBL" id="KN822186">
    <property type="protein sequence ID" value="KIM53237.1"/>
    <property type="molecule type" value="Genomic_DNA"/>
</dbReference>
<organism evidence="2 3">
    <name type="scientific">Scleroderma citrinum Foug A</name>
    <dbReference type="NCBI Taxonomy" id="1036808"/>
    <lineage>
        <taxon>Eukaryota</taxon>
        <taxon>Fungi</taxon>
        <taxon>Dikarya</taxon>
        <taxon>Basidiomycota</taxon>
        <taxon>Agaricomycotina</taxon>
        <taxon>Agaricomycetes</taxon>
        <taxon>Agaricomycetidae</taxon>
        <taxon>Boletales</taxon>
        <taxon>Sclerodermatineae</taxon>
        <taxon>Sclerodermataceae</taxon>
        <taxon>Scleroderma</taxon>
    </lineage>
</organism>
<feature type="domain" description="Heterokaryon incompatibility" evidence="1">
    <location>
        <begin position="36"/>
        <end position="134"/>
    </location>
</feature>
<keyword evidence="3" id="KW-1185">Reference proteome</keyword>
<dbReference type="HOGENOM" id="CLU_000288_138_0_1"/>
<sequence>MNVGAFLKRERLIREGKQADHRAKVLAFSNDEVTDYAILSHQWIGQEVDYNEMVKLAKMNEEERSEIHRHDGYRKILQSCEQAQKDRHKWLWVNTCCIEKRSSAELSEAINSMYRWYENAKICYVYLHNVHSPSFPMMPDYSMYHKLNSWPEWFSHGWMLQEMIVLRDIQFFNKDWHPISDKSTLSPILEYITQVPQHILKQGLSSNRPCVAQNRDHGFDNVSGEWTCFDVDVSSFLCARHC</sequence>
<dbReference type="STRING" id="1036808.A0A0C2ZKP7"/>
<proteinExistence type="predicted"/>
<evidence type="ECO:0000313" key="3">
    <source>
        <dbReference type="Proteomes" id="UP000053989"/>
    </source>
</evidence>
<dbReference type="AlphaFoldDB" id="A0A0C2ZKP7"/>
<evidence type="ECO:0000259" key="1">
    <source>
        <dbReference type="Pfam" id="PF06985"/>
    </source>
</evidence>
<dbReference type="InterPro" id="IPR010730">
    <property type="entry name" value="HET"/>
</dbReference>
<dbReference type="Proteomes" id="UP000053989">
    <property type="component" value="Unassembled WGS sequence"/>
</dbReference>
<dbReference type="PANTHER" id="PTHR10622">
    <property type="entry name" value="HET DOMAIN-CONTAINING PROTEIN"/>
    <property type="match status" value="1"/>
</dbReference>
<dbReference type="Pfam" id="PF06985">
    <property type="entry name" value="HET"/>
    <property type="match status" value="1"/>
</dbReference>
<dbReference type="PANTHER" id="PTHR10622:SF12">
    <property type="entry name" value="HET DOMAIN-CONTAINING PROTEIN"/>
    <property type="match status" value="1"/>
</dbReference>
<evidence type="ECO:0000313" key="2">
    <source>
        <dbReference type="EMBL" id="KIM53237.1"/>
    </source>
</evidence>
<accession>A0A0C2ZKP7</accession>
<dbReference type="InParanoid" id="A0A0C2ZKP7"/>
<dbReference type="OrthoDB" id="674604at2759"/>
<gene>
    <name evidence="2" type="ORF">SCLCIDRAFT_139402</name>
</gene>
<reference evidence="2 3" key="1">
    <citation type="submission" date="2014-04" db="EMBL/GenBank/DDBJ databases">
        <authorList>
            <consortium name="DOE Joint Genome Institute"/>
            <person name="Kuo A."/>
            <person name="Kohler A."/>
            <person name="Nagy L.G."/>
            <person name="Floudas D."/>
            <person name="Copeland A."/>
            <person name="Barry K.W."/>
            <person name="Cichocki N."/>
            <person name="Veneault-Fourrey C."/>
            <person name="LaButti K."/>
            <person name="Lindquist E.A."/>
            <person name="Lipzen A."/>
            <person name="Lundell T."/>
            <person name="Morin E."/>
            <person name="Murat C."/>
            <person name="Sun H."/>
            <person name="Tunlid A."/>
            <person name="Henrissat B."/>
            <person name="Grigoriev I.V."/>
            <person name="Hibbett D.S."/>
            <person name="Martin F."/>
            <person name="Nordberg H.P."/>
            <person name="Cantor M.N."/>
            <person name="Hua S.X."/>
        </authorList>
    </citation>
    <scope>NUCLEOTIDE SEQUENCE [LARGE SCALE GENOMIC DNA]</scope>
    <source>
        <strain evidence="2 3">Foug A</strain>
    </source>
</reference>
<name>A0A0C2ZKP7_9AGAM</name>
<reference evidence="3" key="2">
    <citation type="submission" date="2015-01" db="EMBL/GenBank/DDBJ databases">
        <title>Evolutionary Origins and Diversification of the Mycorrhizal Mutualists.</title>
        <authorList>
            <consortium name="DOE Joint Genome Institute"/>
            <consortium name="Mycorrhizal Genomics Consortium"/>
            <person name="Kohler A."/>
            <person name="Kuo A."/>
            <person name="Nagy L.G."/>
            <person name="Floudas D."/>
            <person name="Copeland A."/>
            <person name="Barry K.W."/>
            <person name="Cichocki N."/>
            <person name="Veneault-Fourrey C."/>
            <person name="LaButti K."/>
            <person name="Lindquist E.A."/>
            <person name="Lipzen A."/>
            <person name="Lundell T."/>
            <person name="Morin E."/>
            <person name="Murat C."/>
            <person name="Riley R."/>
            <person name="Ohm R."/>
            <person name="Sun H."/>
            <person name="Tunlid A."/>
            <person name="Henrissat B."/>
            <person name="Grigoriev I.V."/>
            <person name="Hibbett D.S."/>
            <person name="Martin F."/>
        </authorList>
    </citation>
    <scope>NUCLEOTIDE SEQUENCE [LARGE SCALE GENOMIC DNA]</scope>
    <source>
        <strain evidence="3">Foug A</strain>
    </source>
</reference>